<evidence type="ECO:0000313" key="3">
    <source>
        <dbReference type="Proteomes" id="UP000324629"/>
    </source>
</evidence>
<dbReference type="SUPFAM" id="SSF55144">
    <property type="entry name" value="LigT-like"/>
    <property type="match status" value="1"/>
</dbReference>
<proteinExistence type="predicted"/>
<dbReference type="GO" id="GO:0005829">
    <property type="term" value="C:cytosol"/>
    <property type="evidence" value="ECO:0007669"/>
    <property type="project" value="TreeGrafter"/>
</dbReference>
<evidence type="ECO:0000259" key="1">
    <source>
        <dbReference type="Pfam" id="PF10469"/>
    </source>
</evidence>
<dbReference type="PANTHER" id="PTHR15934:SF2">
    <property type="entry name" value="A-KINASE ANCHOR PROTEIN 7-LIKE PHOSPHOESTERASE DOMAIN-CONTAINING PROTEIN"/>
    <property type="match status" value="1"/>
</dbReference>
<comment type="caution">
    <text evidence="2">The sequence shown here is derived from an EMBL/GenBank/DDBJ whole genome shotgun (WGS) entry which is preliminary data.</text>
</comment>
<keyword evidence="3" id="KW-1185">Reference proteome</keyword>
<dbReference type="EMBL" id="QNGE01001306">
    <property type="protein sequence ID" value="KAA3677886.1"/>
    <property type="molecule type" value="Genomic_DNA"/>
</dbReference>
<reference evidence="2 3" key="1">
    <citation type="journal article" date="2019" name="Gigascience">
        <title>Whole-genome sequence of the oriental lung fluke Paragonimus westermani.</title>
        <authorList>
            <person name="Oey H."/>
            <person name="Zakrzewski M."/>
            <person name="Narain K."/>
            <person name="Devi K.R."/>
            <person name="Agatsuma T."/>
            <person name="Nawaratna S."/>
            <person name="Gobert G.N."/>
            <person name="Jones M.K."/>
            <person name="Ragan M.A."/>
            <person name="McManus D.P."/>
            <person name="Krause L."/>
        </authorList>
    </citation>
    <scope>NUCLEOTIDE SEQUENCE [LARGE SCALE GENOMIC DNA]</scope>
    <source>
        <strain evidence="2 3">IND2009</strain>
    </source>
</reference>
<dbReference type="Pfam" id="PF10469">
    <property type="entry name" value="AKAP7_NLS"/>
    <property type="match status" value="1"/>
</dbReference>
<dbReference type="PANTHER" id="PTHR15934">
    <property type="entry name" value="RNA 2',3'-CYCLIC PHOSPHODIESTERASE"/>
    <property type="match status" value="1"/>
</dbReference>
<organism evidence="2 3">
    <name type="scientific">Paragonimus westermani</name>
    <dbReference type="NCBI Taxonomy" id="34504"/>
    <lineage>
        <taxon>Eukaryota</taxon>
        <taxon>Metazoa</taxon>
        <taxon>Spiralia</taxon>
        <taxon>Lophotrochozoa</taxon>
        <taxon>Platyhelminthes</taxon>
        <taxon>Trematoda</taxon>
        <taxon>Digenea</taxon>
        <taxon>Plagiorchiida</taxon>
        <taxon>Troglotremata</taxon>
        <taxon>Troglotrematidae</taxon>
        <taxon>Paragonimus</taxon>
    </lineage>
</organism>
<dbReference type="Gene3D" id="3.90.1140.10">
    <property type="entry name" value="Cyclic phosphodiesterase"/>
    <property type="match status" value="1"/>
</dbReference>
<feature type="domain" description="A-kinase anchor protein 7-like phosphoesterase" evidence="1">
    <location>
        <begin position="142"/>
        <end position="329"/>
    </location>
</feature>
<dbReference type="AlphaFoldDB" id="A0A5J4NQJ7"/>
<dbReference type="InterPro" id="IPR019510">
    <property type="entry name" value="AKAP7-like_phosphoesterase"/>
</dbReference>
<sequence length="337" mass="39153">MFRVLRIILDLINDETIDVDRLFVAYLLNETTITQEALGDFLHRLETTVRWDRQAMEAYRVLYIRYGSWIVWDKNTSKPFDEVVRQCHQAVRCMAMLDGLSYEGEEWWETPTMKEMERHSKLHREDSSEILRKSFWFKPGEPNFLLCQRVHSASFQDMSATVQARFCDLEPGLRDYFYQPAKFHLTLCVFALNSLAEARNCFRLIRHAIQTAPFLIPPDPVRLCGLGSYEGRILFVAAEPNYLLGKLVDHVTESVDAAGFVTNVHSKFDPHVTLMKIPQDSPDGLNIDSRWLKEFRDVEFGEMLVTELHFCLRTPGLDGFYRTLGSIKLQELQDSSI</sequence>
<protein>
    <recommendedName>
        <fullName evidence="1">A-kinase anchor protein 7-like phosphoesterase domain-containing protein</fullName>
    </recommendedName>
</protein>
<accession>A0A5J4NQJ7</accession>
<dbReference type="InterPro" id="IPR009097">
    <property type="entry name" value="Cyclic_Pdiesterase"/>
</dbReference>
<gene>
    <name evidence="2" type="ORF">DEA37_0008170</name>
</gene>
<dbReference type="Proteomes" id="UP000324629">
    <property type="component" value="Unassembled WGS sequence"/>
</dbReference>
<dbReference type="InterPro" id="IPR052641">
    <property type="entry name" value="AKAP7_isoform_gamma"/>
</dbReference>
<dbReference type="GO" id="GO:0010738">
    <property type="term" value="P:regulation of protein kinase A signaling"/>
    <property type="evidence" value="ECO:0007669"/>
    <property type="project" value="TreeGrafter"/>
</dbReference>
<dbReference type="GO" id="GO:0034237">
    <property type="term" value="F:protein kinase A regulatory subunit binding"/>
    <property type="evidence" value="ECO:0007669"/>
    <property type="project" value="TreeGrafter"/>
</dbReference>
<evidence type="ECO:0000313" key="2">
    <source>
        <dbReference type="EMBL" id="KAA3677886.1"/>
    </source>
</evidence>
<name>A0A5J4NQJ7_9TREM</name>